<dbReference type="EMBL" id="JAFEUZ010000025">
    <property type="protein sequence ID" value="KAG5476958.1"/>
    <property type="molecule type" value="Genomic_DNA"/>
</dbReference>
<reference evidence="3" key="2">
    <citation type="journal article" date="2021" name="Sci. Data">
        <title>Chromosome-scale genome sequencing, assembly and annotation of six genomes from subfamily Leishmaniinae.</title>
        <authorList>
            <person name="Almutairi H."/>
            <person name="Urbaniak M.D."/>
            <person name="Bates M.D."/>
            <person name="Jariyapan N."/>
            <person name="Kwakye-Nuako G."/>
            <person name="Thomaz Soccol V."/>
            <person name="Al-Salem W.S."/>
            <person name="Dillon R.J."/>
            <person name="Bates P.A."/>
            <person name="Gatherer D."/>
        </authorList>
    </citation>
    <scope>NUCLEOTIDE SEQUENCE [LARGE SCALE GENOMIC DNA]</scope>
</reference>
<dbReference type="AlphaFoldDB" id="A0A836H8L2"/>
<evidence type="ECO:0000313" key="2">
    <source>
        <dbReference type="EMBL" id="KAG5476958.1"/>
    </source>
</evidence>
<reference evidence="3" key="1">
    <citation type="journal article" date="2021" name="Microbiol. Resour. Announc.">
        <title>LGAAP: Leishmaniinae Genome Assembly and Annotation Pipeline.</title>
        <authorList>
            <person name="Almutairi H."/>
            <person name="Urbaniak M.D."/>
            <person name="Bates M.D."/>
            <person name="Jariyapan N."/>
            <person name="Kwakye-Nuako G."/>
            <person name="Thomaz-Soccol V."/>
            <person name="Al-Salem W.S."/>
            <person name="Dillon R.J."/>
            <person name="Bates P.A."/>
            <person name="Gatherer D."/>
        </authorList>
    </citation>
    <scope>NUCLEOTIDE SEQUENCE [LARGE SCALE GENOMIC DNA]</scope>
</reference>
<protein>
    <submittedName>
        <fullName evidence="2">Uncharacterized protein</fullName>
    </submittedName>
</protein>
<dbReference type="KEGG" id="lmat:92515275"/>
<proteinExistence type="predicted"/>
<keyword evidence="1" id="KW-0472">Membrane</keyword>
<sequence length="318" mass="33239">MAVSKTVCRACLAAYAAFMLTITTVYLWRRSGVLLHLSEVREELPHGRVGRAEVEGNAFADSGGAEYIFVACYLVLHLISLPLFLFGHKSGVKMVVGCALLVSCAVIYIVAFGSVILHWRLEQLHQQRSLVSSETVAALQAKQEGPQPYRLEADYMDSATALAGAAPSLSQADQREVSRASAKGRSGSWGKCGAAQGHAGEPFSYGSLGWAVLESLADVLAAIIGGPGSTTDDGSIHVRSDGAPFSGIFRLSLLLLNCGGFALSMWGAVLFNGASASTYAPAPISNAELAASALSQSSALVDSEAPAALPAVQAKKHQ</sequence>
<comment type="caution">
    <text evidence="2">The sequence shown here is derived from an EMBL/GenBank/DDBJ whole genome shotgun (WGS) entry which is preliminary data.</text>
</comment>
<dbReference type="GeneID" id="92515275"/>
<keyword evidence="1" id="KW-1133">Transmembrane helix</keyword>
<dbReference type="Proteomes" id="UP000673552">
    <property type="component" value="Unassembled WGS sequence"/>
</dbReference>
<evidence type="ECO:0000313" key="3">
    <source>
        <dbReference type="Proteomes" id="UP000673552"/>
    </source>
</evidence>
<evidence type="ECO:0000256" key="1">
    <source>
        <dbReference type="SAM" id="Phobius"/>
    </source>
</evidence>
<gene>
    <name evidence="2" type="ORF">LSCM1_05292</name>
</gene>
<feature type="transmembrane region" description="Helical" evidence="1">
    <location>
        <begin position="7"/>
        <end position="28"/>
    </location>
</feature>
<feature type="transmembrane region" description="Helical" evidence="1">
    <location>
        <begin position="67"/>
        <end position="87"/>
    </location>
</feature>
<organism evidence="2 3">
    <name type="scientific">Leishmania martiniquensis</name>
    <dbReference type="NCBI Taxonomy" id="1580590"/>
    <lineage>
        <taxon>Eukaryota</taxon>
        <taxon>Discoba</taxon>
        <taxon>Euglenozoa</taxon>
        <taxon>Kinetoplastea</taxon>
        <taxon>Metakinetoplastina</taxon>
        <taxon>Trypanosomatida</taxon>
        <taxon>Trypanosomatidae</taxon>
        <taxon>Leishmaniinae</taxon>
        <taxon>Leishmania</taxon>
    </lineage>
</organism>
<dbReference type="OrthoDB" id="266212at2759"/>
<accession>A0A836H8L2</accession>
<dbReference type="RefSeq" id="XP_067178128.1">
    <property type="nucleotide sequence ID" value="XM_067322763.1"/>
</dbReference>
<feature type="transmembrane region" description="Helical" evidence="1">
    <location>
        <begin position="94"/>
        <end position="119"/>
    </location>
</feature>
<keyword evidence="1" id="KW-0812">Transmembrane</keyword>
<keyword evidence="3" id="KW-1185">Reference proteome</keyword>
<name>A0A836H8L2_9TRYP</name>